<evidence type="ECO:0000313" key="3">
    <source>
        <dbReference type="Proteomes" id="UP000233551"/>
    </source>
</evidence>
<feature type="compositionally biased region" description="Basic and acidic residues" evidence="1">
    <location>
        <begin position="113"/>
        <end position="131"/>
    </location>
</feature>
<keyword evidence="3" id="KW-1185">Reference proteome</keyword>
<reference evidence="2 3" key="1">
    <citation type="submission" date="2017-11" db="EMBL/GenBank/DDBJ databases">
        <title>De-novo sequencing of pomegranate (Punica granatum L.) genome.</title>
        <authorList>
            <person name="Akparov Z."/>
            <person name="Amiraslanov A."/>
            <person name="Hajiyeva S."/>
            <person name="Abbasov M."/>
            <person name="Kaur K."/>
            <person name="Hamwieh A."/>
            <person name="Solovyev V."/>
            <person name="Salamov A."/>
            <person name="Braich B."/>
            <person name="Kosarev P."/>
            <person name="Mahmoud A."/>
            <person name="Hajiyev E."/>
            <person name="Babayeva S."/>
            <person name="Izzatullayeva V."/>
            <person name="Mammadov A."/>
            <person name="Mammadov A."/>
            <person name="Sharifova S."/>
            <person name="Ojaghi J."/>
            <person name="Eynullazada K."/>
            <person name="Bayramov B."/>
            <person name="Abdulazimova A."/>
            <person name="Shahmuradov I."/>
        </authorList>
    </citation>
    <scope>NUCLEOTIDE SEQUENCE [LARGE SCALE GENOMIC DNA]</scope>
    <source>
        <strain evidence="3">cv. AG2017</strain>
        <tissue evidence="2">Leaf</tissue>
    </source>
</reference>
<dbReference type="Proteomes" id="UP000233551">
    <property type="component" value="Unassembled WGS sequence"/>
</dbReference>
<accession>A0A2I0I883</accession>
<organism evidence="2 3">
    <name type="scientific">Punica granatum</name>
    <name type="common">Pomegranate</name>
    <dbReference type="NCBI Taxonomy" id="22663"/>
    <lineage>
        <taxon>Eukaryota</taxon>
        <taxon>Viridiplantae</taxon>
        <taxon>Streptophyta</taxon>
        <taxon>Embryophyta</taxon>
        <taxon>Tracheophyta</taxon>
        <taxon>Spermatophyta</taxon>
        <taxon>Magnoliopsida</taxon>
        <taxon>eudicotyledons</taxon>
        <taxon>Gunneridae</taxon>
        <taxon>Pentapetalae</taxon>
        <taxon>rosids</taxon>
        <taxon>malvids</taxon>
        <taxon>Myrtales</taxon>
        <taxon>Lythraceae</taxon>
        <taxon>Punica</taxon>
    </lineage>
</organism>
<feature type="compositionally biased region" description="Acidic residues" evidence="1">
    <location>
        <begin position="79"/>
        <end position="89"/>
    </location>
</feature>
<proteinExistence type="predicted"/>
<evidence type="ECO:0000256" key="1">
    <source>
        <dbReference type="SAM" id="MobiDB-lite"/>
    </source>
</evidence>
<dbReference type="AlphaFoldDB" id="A0A2I0I883"/>
<gene>
    <name evidence="2" type="ORF">CRG98_039745</name>
</gene>
<name>A0A2I0I883_PUNGR</name>
<comment type="caution">
    <text evidence="2">The sequence shown here is derived from an EMBL/GenBank/DDBJ whole genome shotgun (WGS) entry which is preliminary data.</text>
</comment>
<feature type="compositionally biased region" description="Basic and acidic residues" evidence="1">
    <location>
        <begin position="90"/>
        <end position="104"/>
    </location>
</feature>
<evidence type="ECO:0000313" key="2">
    <source>
        <dbReference type="EMBL" id="PKI39870.1"/>
    </source>
</evidence>
<dbReference type="EMBL" id="PGOL01003732">
    <property type="protein sequence ID" value="PKI39870.1"/>
    <property type="molecule type" value="Genomic_DNA"/>
</dbReference>
<sequence length="158" mass="17381">MDDREARKHNQLAKKIEKILDETRTAFATHNHNLKPHSNSACRLLRHEVASPSKLYRSCLNTLGEKYQEFVREASEGEGALEGEEVEEGDGGKEGGKEGGEKKGVMGPMRAGGEGEKEGGTEETESLHPEDSTMNPCIRKTQLVELSLGDLCKYSIPL</sequence>
<protein>
    <submittedName>
        <fullName evidence="2">Uncharacterized protein</fullName>
    </submittedName>
</protein>
<feature type="region of interest" description="Disordered" evidence="1">
    <location>
        <begin position="74"/>
        <end position="135"/>
    </location>
</feature>